<dbReference type="OMA" id="DFRNEGM"/>
<proteinExistence type="inferred from homology"/>
<gene>
    <name evidence="15" type="ORF">FVE85_7766</name>
</gene>
<dbReference type="FunFam" id="2.40.50.140:FF:000050">
    <property type="entry name" value="Lysine--tRNA ligase"/>
    <property type="match status" value="1"/>
</dbReference>
<dbReference type="NCBIfam" id="NF001756">
    <property type="entry name" value="PRK00484.1"/>
    <property type="match status" value="1"/>
</dbReference>
<keyword evidence="4" id="KW-0963">Cytoplasm</keyword>
<evidence type="ECO:0000313" key="16">
    <source>
        <dbReference type="Proteomes" id="UP000324585"/>
    </source>
</evidence>
<keyword evidence="16" id="KW-1185">Reference proteome</keyword>
<feature type="region of interest" description="Disordered" evidence="13">
    <location>
        <begin position="1"/>
        <end position="37"/>
    </location>
</feature>
<evidence type="ECO:0000256" key="4">
    <source>
        <dbReference type="ARBA" id="ARBA00022490"/>
    </source>
</evidence>
<keyword evidence="5 15" id="KW-0436">Ligase</keyword>
<keyword evidence="9" id="KW-0030">Aminoacyl-tRNA synthetase</keyword>
<comment type="subcellular location">
    <subcellularLocation>
        <location evidence="1">Cytoplasm</location>
    </subcellularLocation>
</comment>
<keyword evidence="6" id="KW-0547">Nucleotide-binding</keyword>
<dbReference type="EMBL" id="VRMN01000014">
    <property type="protein sequence ID" value="KAA8491345.1"/>
    <property type="molecule type" value="Genomic_DNA"/>
</dbReference>
<evidence type="ECO:0000256" key="9">
    <source>
        <dbReference type="ARBA" id="ARBA00023146"/>
    </source>
</evidence>
<dbReference type="InterPro" id="IPR012340">
    <property type="entry name" value="NA-bd_OB-fold"/>
</dbReference>
<dbReference type="InterPro" id="IPR002313">
    <property type="entry name" value="Lys-tRNA-ligase_II"/>
</dbReference>
<dbReference type="InterPro" id="IPR045864">
    <property type="entry name" value="aa-tRNA-synth_II/BPL/LPL"/>
</dbReference>
<dbReference type="PIRSF" id="PIRSF039101">
    <property type="entry name" value="LysRS2"/>
    <property type="match status" value="1"/>
</dbReference>
<dbReference type="GO" id="GO:0000049">
    <property type="term" value="F:tRNA binding"/>
    <property type="evidence" value="ECO:0007669"/>
    <property type="project" value="TreeGrafter"/>
</dbReference>
<dbReference type="InterPro" id="IPR034762">
    <property type="entry name" value="Lys-tRNA-ligase_II_bac/euk"/>
</dbReference>
<dbReference type="InterPro" id="IPR004365">
    <property type="entry name" value="NA-bd_OB_tRNA"/>
</dbReference>
<feature type="compositionally biased region" description="Low complexity" evidence="13">
    <location>
        <begin position="71"/>
        <end position="86"/>
    </location>
</feature>
<dbReference type="CDD" id="cd00775">
    <property type="entry name" value="LysRS_core"/>
    <property type="match status" value="1"/>
</dbReference>
<dbReference type="Gene3D" id="3.30.930.10">
    <property type="entry name" value="Bira Bifunctional Protein, Domain 2"/>
    <property type="match status" value="1"/>
</dbReference>
<keyword evidence="7" id="KW-0067">ATP-binding</keyword>
<dbReference type="PANTHER" id="PTHR42918">
    <property type="entry name" value="LYSYL-TRNA SYNTHETASE"/>
    <property type="match status" value="1"/>
</dbReference>
<dbReference type="InterPro" id="IPR044136">
    <property type="entry name" value="Lys-tRNA-ligase_II_N"/>
</dbReference>
<dbReference type="AlphaFoldDB" id="A0A5J4YJM7"/>
<dbReference type="Pfam" id="PF00152">
    <property type="entry name" value="tRNA-synt_2"/>
    <property type="match status" value="1"/>
</dbReference>
<dbReference type="PANTHER" id="PTHR42918:SF9">
    <property type="entry name" value="LYSINE--TRNA LIGASE"/>
    <property type="match status" value="1"/>
</dbReference>
<sequence>MESGWIIGGTRAMSDSAQDVPANGAAEAAAGAATDGGMSKNALKKMLKAEKVAAARAEKASSRALGAVMSAGGDAQQQGDAAPAQEEPAEDELDPNQYFAMRVTRLAKLVEDGVNPYPHKFQPTHTLALFIQQFAGLEDGARADDVEVAVAGRITNKRASGPKLVFFDLKADGLKVQIMAQHNVYKDQDQFAHDTELLRRGDVVGIVGVPGKSKKGELSVFPKKLTLLSSCLRMLPKSAAKDPEVRFRQRYLDLLLKPEVRDTFYLRSRVIKYLRNFLDERGFLEVETPMMNVQAGGATAKPFITHHNELNLDMYMRIAPELYLKQLVVGGLDRVYEIGRNFRNEGIDQTHNPEFTACEFYAAYWDYNDLMEFTEQLLSSMVLDLKGSYKLTYHPDGPEGRELELDFTPPFRRISMVSALEEKIGMKVPRDLDSDSANAALREICAKLKVECSPPLTTARMLDKLVGEYLEIECVNPTFICDHPEIMSPLAKNHRDLVGMTERFELFVNMKEICNAYTELNNPIVQRERFTRSAQDAEEDDEAMVTDEDFCTSLEYGLPPTGGWGIGLDRLVMLMTDQSSIREVLLFPAMKPQQSVQRAGDLVRKETLGALRKSLIGLNTQ</sequence>
<evidence type="ECO:0000256" key="2">
    <source>
        <dbReference type="ARBA" id="ARBA00008226"/>
    </source>
</evidence>
<evidence type="ECO:0000256" key="12">
    <source>
        <dbReference type="RuleBase" id="RU003748"/>
    </source>
</evidence>
<dbReference type="FunFam" id="3.30.930.10:FF:000238">
    <property type="entry name" value="Lysine--tRNA ligase"/>
    <property type="match status" value="1"/>
</dbReference>
<evidence type="ECO:0000256" key="10">
    <source>
        <dbReference type="ARBA" id="ARBA00030563"/>
    </source>
</evidence>
<dbReference type="SUPFAM" id="SSF50249">
    <property type="entry name" value="Nucleic acid-binding proteins"/>
    <property type="match status" value="1"/>
</dbReference>
<evidence type="ECO:0000256" key="1">
    <source>
        <dbReference type="ARBA" id="ARBA00004496"/>
    </source>
</evidence>
<keyword evidence="8" id="KW-0648">Protein biosynthesis</keyword>
<evidence type="ECO:0000256" key="6">
    <source>
        <dbReference type="ARBA" id="ARBA00022741"/>
    </source>
</evidence>
<comment type="catalytic activity">
    <reaction evidence="11 12">
        <text>tRNA(Lys) + L-lysine + ATP = L-lysyl-tRNA(Lys) + AMP + diphosphate</text>
        <dbReference type="Rhea" id="RHEA:20792"/>
        <dbReference type="Rhea" id="RHEA-COMP:9696"/>
        <dbReference type="Rhea" id="RHEA-COMP:9697"/>
        <dbReference type="ChEBI" id="CHEBI:30616"/>
        <dbReference type="ChEBI" id="CHEBI:32551"/>
        <dbReference type="ChEBI" id="CHEBI:33019"/>
        <dbReference type="ChEBI" id="CHEBI:78442"/>
        <dbReference type="ChEBI" id="CHEBI:78529"/>
        <dbReference type="ChEBI" id="CHEBI:456215"/>
        <dbReference type="EC" id="6.1.1.6"/>
    </reaction>
</comment>
<feature type="domain" description="Aminoacyl-transfer RNA synthetases class-II family profile" evidence="14">
    <location>
        <begin position="264"/>
        <end position="592"/>
    </location>
</feature>
<dbReference type="CDD" id="cd04322">
    <property type="entry name" value="LysRS_N"/>
    <property type="match status" value="1"/>
</dbReference>
<comment type="similarity">
    <text evidence="2">Belongs to the class-II aminoacyl-tRNA synthetase family.</text>
</comment>
<accession>A0A5J4YJM7</accession>
<dbReference type="GO" id="GO:0005829">
    <property type="term" value="C:cytosol"/>
    <property type="evidence" value="ECO:0007669"/>
    <property type="project" value="TreeGrafter"/>
</dbReference>
<evidence type="ECO:0000256" key="3">
    <source>
        <dbReference type="ARBA" id="ARBA00013166"/>
    </source>
</evidence>
<dbReference type="InterPro" id="IPR006195">
    <property type="entry name" value="aa-tRNA-synth_II"/>
</dbReference>
<dbReference type="Proteomes" id="UP000324585">
    <property type="component" value="Unassembled WGS sequence"/>
</dbReference>
<comment type="caution">
    <text evidence="15">The sequence shown here is derived from an EMBL/GenBank/DDBJ whole genome shotgun (WGS) entry which is preliminary data.</text>
</comment>
<dbReference type="GO" id="GO:0004824">
    <property type="term" value="F:lysine-tRNA ligase activity"/>
    <property type="evidence" value="ECO:0007669"/>
    <property type="project" value="UniProtKB-EC"/>
</dbReference>
<dbReference type="OrthoDB" id="21243at2759"/>
<protein>
    <recommendedName>
        <fullName evidence="3 12">Lysine--tRNA ligase</fullName>
        <ecNumber evidence="3 12">6.1.1.6</ecNumber>
    </recommendedName>
    <alternativeName>
        <fullName evidence="10 12">Lysyl-tRNA synthetase</fullName>
    </alternativeName>
</protein>
<reference evidence="16" key="1">
    <citation type="journal article" date="2019" name="Nat. Commun.">
        <title>Expansion of phycobilisome linker gene families in mesophilic red algae.</title>
        <authorList>
            <person name="Lee J."/>
            <person name="Kim D."/>
            <person name="Bhattacharya D."/>
            <person name="Yoon H.S."/>
        </authorList>
    </citation>
    <scope>NUCLEOTIDE SEQUENCE [LARGE SCALE GENOMIC DNA]</scope>
    <source>
        <strain evidence="16">CCMP 1328</strain>
    </source>
</reference>
<dbReference type="NCBIfam" id="TIGR00499">
    <property type="entry name" value="lysS_bact"/>
    <property type="match status" value="1"/>
</dbReference>
<dbReference type="InterPro" id="IPR004364">
    <property type="entry name" value="Aa-tRNA-synt_II"/>
</dbReference>
<evidence type="ECO:0000313" key="15">
    <source>
        <dbReference type="EMBL" id="KAA8491345.1"/>
    </source>
</evidence>
<evidence type="ECO:0000256" key="8">
    <source>
        <dbReference type="ARBA" id="ARBA00022917"/>
    </source>
</evidence>
<evidence type="ECO:0000256" key="5">
    <source>
        <dbReference type="ARBA" id="ARBA00022598"/>
    </source>
</evidence>
<dbReference type="GO" id="GO:0006430">
    <property type="term" value="P:lysyl-tRNA aminoacylation"/>
    <property type="evidence" value="ECO:0007669"/>
    <property type="project" value="InterPro"/>
</dbReference>
<dbReference type="PRINTS" id="PR00982">
    <property type="entry name" value="TRNASYNTHLYS"/>
</dbReference>
<dbReference type="SUPFAM" id="SSF55681">
    <property type="entry name" value="Class II aaRS and biotin synthetases"/>
    <property type="match status" value="1"/>
</dbReference>
<feature type="compositionally biased region" description="Low complexity" evidence="13">
    <location>
        <begin position="22"/>
        <end position="37"/>
    </location>
</feature>
<evidence type="ECO:0000256" key="7">
    <source>
        <dbReference type="ARBA" id="ARBA00022840"/>
    </source>
</evidence>
<dbReference type="Gene3D" id="2.40.50.140">
    <property type="entry name" value="Nucleic acid-binding proteins"/>
    <property type="match status" value="1"/>
</dbReference>
<evidence type="ECO:0000256" key="13">
    <source>
        <dbReference type="SAM" id="MobiDB-lite"/>
    </source>
</evidence>
<name>A0A5J4YJM7_PORPP</name>
<dbReference type="PROSITE" id="PS50862">
    <property type="entry name" value="AA_TRNA_LIGASE_II"/>
    <property type="match status" value="1"/>
</dbReference>
<evidence type="ECO:0000256" key="11">
    <source>
        <dbReference type="ARBA" id="ARBA00048573"/>
    </source>
</evidence>
<dbReference type="GO" id="GO:0005524">
    <property type="term" value="F:ATP binding"/>
    <property type="evidence" value="ECO:0007669"/>
    <property type="project" value="UniProtKB-KW"/>
</dbReference>
<dbReference type="Pfam" id="PF01336">
    <property type="entry name" value="tRNA_anti-codon"/>
    <property type="match status" value="1"/>
</dbReference>
<organism evidence="15 16">
    <name type="scientific">Porphyridium purpureum</name>
    <name type="common">Red alga</name>
    <name type="synonym">Porphyridium cruentum</name>
    <dbReference type="NCBI Taxonomy" id="35688"/>
    <lineage>
        <taxon>Eukaryota</taxon>
        <taxon>Rhodophyta</taxon>
        <taxon>Bangiophyceae</taxon>
        <taxon>Porphyridiales</taxon>
        <taxon>Porphyridiaceae</taxon>
        <taxon>Porphyridium</taxon>
    </lineage>
</organism>
<dbReference type="EC" id="6.1.1.6" evidence="3 12"/>
<evidence type="ECO:0000259" key="14">
    <source>
        <dbReference type="PROSITE" id="PS50862"/>
    </source>
</evidence>
<dbReference type="InterPro" id="IPR018149">
    <property type="entry name" value="Lys-tRNA-synth_II_C"/>
</dbReference>
<dbReference type="HAMAP" id="MF_00252">
    <property type="entry name" value="Lys_tRNA_synth_class2"/>
    <property type="match status" value="1"/>
</dbReference>
<feature type="region of interest" description="Disordered" evidence="13">
    <location>
        <begin position="69"/>
        <end position="95"/>
    </location>
</feature>